<dbReference type="Proteomes" id="UP000222601">
    <property type="component" value="Segment"/>
</dbReference>
<name>A0A1U9WR27_9CAUD</name>
<dbReference type="EMBL" id="KY619305">
    <property type="protein sequence ID" value="AQY55300.1"/>
    <property type="molecule type" value="Genomic_DNA"/>
</dbReference>
<accession>A0A1U9WR27</accession>
<gene>
    <name evidence="1" type="ORF">ESCO41_00073</name>
</gene>
<protein>
    <submittedName>
        <fullName evidence="1">Regulatory protein Rha</fullName>
    </submittedName>
</protein>
<evidence type="ECO:0000313" key="1">
    <source>
        <dbReference type="EMBL" id="AQY55300.1"/>
    </source>
</evidence>
<sequence length="253" mass="29572">MARIAKDNWLYLGIFRRMAAMVPFEYEIFAVKTYREIKMNIKAYKEQPKTMMSTKEIAGLTGKEHFHVMRDARDMINELLQYNDHPVLDDKQYQILKDGRGYNSEILLDKELTETLITGYSVLLRHKVIRRLHELEVLVKKQAEVISQMVSIDELKEARMMLGVANAQNAHLSQRIVAEQRINEILLMDKNTDEKLDMLACEARQCWVGRSDEMEERFKYEAQCFALKEKTDALTGLIENNLGIDIKLLLEKK</sequence>
<evidence type="ECO:0000313" key="2">
    <source>
        <dbReference type="Proteomes" id="UP000222601"/>
    </source>
</evidence>
<organism evidence="1">
    <name type="scientific">Escherichia phage vB_EcoS_ESCO41</name>
    <dbReference type="NCBI Taxonomy" id="2496547"/>
    <lineage>
        <taxon>Viruses</taxon>
        <taxon>Duplodnaviria</taxon>
        <taxon>Heunggongvirae</taxon>
        <taxon>Uroviricota</taxon>
        <taxon>Caudoviricetes</taxon>
        <taxon>Drexlerviridae</taxon>
        <taxon>Nouzillyvirus</taxon>
        <taxon>Nouzillyvirus ESCO41</taxon>
    </lineage>
</organism>
<keyword evidence="2" id="KW-1185">Reference proteome</keyword>
<proteinExistence type="predicted"/>
<reference evidence="1" key="1">
    <citation type="submission" date="2017-02" db="EMBL/GenBank/DDBJ databases">
        <title>Characterization of a new coliphage vB_EcoS_ESCO41.</title>
        <authorList>
            <person name="Trotereau A."/>
            <person name="Schouler C."/>
        </authorList>
    </citation>
    <scope>NUCLEOTIDE SEQUENCE [LARGE SCALE GENOMIC DNA]</scope>
</reference>